<feature type="transmembrane region" description="Helical" evidence="1">
    <location>
        <begin position="212"/>
        <end position="234"/>
    </location>
</feature>
<proteinExistence type="predicted"/>
<dbReference type="GeneID" id="93165532"/>
<dbReference type="RefSeq" id="WP_048930306.1">
    <property type="nucleotide sequence ID" value="NZ_KQ235879.1"/>
</dbReference>
<dbReference type="EMBL" id="ADLK01000025">
    <property type="protein sequence ID" value="KMW17970.1"/>
    <property type="molecule type" value="Genomic_DNA"/>
</dbReference>
<feature type="domain" description="Nucleoside transporter/FeoB GTPase Gate" evidence="2">
    <location>
        <begin position="137"/>
        <end position="235"/>
    </location>
</feature>
<protein>
    <recommendedName>
        <fullName evidence="2">Nucleoside transporter/FeoB GTPase Gate domain-containing protein</fullName>
    </recommendedName>
</protein>
<dbReference type="OrthoDB" id="1633380at2"/>
<feature type="transmembrane region" description="Helical" evidence="1">
    <location>
        <begin position="52"/>
        <end position="78"/>
    </location>
</feature>
<evidence type="ECO:0000313" key="4">
    <source>
        <dbReference type="Proteomes" id="UP000037392"/>
    </source>
</evidence>
<feature type="transmembrane region" description="Helical" evidence="1">
    <location>
        <begin position="396"/>
        <end position="419"/>
    </location>
</feature>
<evidence type="ECO:0000256" key="1">
    <source>
        <dbReference type="SAM" id="Phobius"/>
    </source>
</evidence>
<keyword evidence="1" id="KW-1133">Transmembrane helix</keyword>
<dbReference type="InterPro" id="IPR011642">
    <property type="entry name" value="Gate_dom"/>
</dbReference>
<feature type="transmembrane region" description="Helical" evidence="1">
    <location>
        <begin position="138"/>
        <end position="157"/>
    </location>
</feature>
<evidence type="ECO:0000313" key="3">
    <source>
        <dbReference type="EMBL" id="KMW17970.1"/>
    </source>
</evidence>
<evidence type="ECO:0000259" key="2">
    <source>
        <dbReference type="Pfam" id="PF07670"/>
    </source>
</evidence>
<reference evidence="3 4" key="1">
    <citation type="submission" date="2011-04" db="EMBL/GenBank/DDBJ databases">
        <title>The Genome Sequence of Clostridium citroniae WAL-19142.</title>
        <authorList>
            <consortium name="The Broad Institute Genome Sequencing Platform"/>
            <person name="Earl A."/>
            <person name="Ward D."/>
            <person name="Feldgarden M."/>
            <person name="Gevers D."/>
            <person name="Warren Y.A."/>
            <person name="Tyrrell K.L."/>
            <person name="Citron D.M."/>
            <person name="Goldstein E.J."/>
            <person name="Daigneault M."/>
            <person name="Allen-Vercoe E."/>
            <person name="Young S.K."/>
            <person name="Zeng Q."/>
            <person name="Gargeya S."/>
            <person name="Fitzgerald M."/>
            <person name="Haas B."/>
            <person name="Abouelleil A."/>
            <person name="Alvarado L."/>
            <person name="Arachchi H.M."/>
            <person name="Berlin A."/>
            <person name="Brown A."/>
            <person name="Chapman S.B."/>
            <person name="Chen Z."/>
            <person name="Dunbar C."/>
            <person name="Freedman E."/>
            <person name="Gearin G."/>
            <person name="Gellesch M."/>
            <person name="Goldberg J."/>
            <person name="Griggs A."/>
            <person name="Gujja S."/>
            <person name="Heilman E.R."/>
            <person name="Heiman D."/>
            <person name="Howarth C."/>
            <person name="Larson L."/>
            <person name="Lui A."/>
            <person name="MacDonald P.J."/>
            <person name="Mehta T."/>
            <person name="Montmayeur A."/>
            <person name="Murphy C."/>
            <person name="Neiman D."/>
            <person name="Pearson M."/>
            <person name="Priest M."/>
            <person name="Roberts A."/>
            <person name="Saif S."/>
            <person name="Shea T."/>
            <person name="Shenoy N."/>
            <person name="Sisk P."/>
            <person name="Stolte C."/>
            <person name="Sykes S."/>
            <person name="White J."/>
            <person name="Yandava C."/>
            <person name="Wortman J."/>
            <person name="Nusbaum C."/>
            <person name="Birren B."/>
        </authorList>
    </citation>
    <scope>NUCLEOTIDE SEQUENCE [LARGE SCALE GENOMIC DNA]</scope>
    <source>
        <strain evidence="3 4">WAL-19142</strain>
    </source>
</reference>
<organism evidence="3 4">
    <name type="scientific">[Clostridium] citroniae WAL-19142</name>
    <dbReference type="NCBI Taxonomy" id="742734"/>
    <lineage>
        <taxon>Bacteria</taxon>
        <taxon>Bacillati</taxon>
        <taxon>Bacillota</taxon>
        <taxon>Clostridia</taxon>
        <taxon>Lachnospirales</taxon>
        <taxon>Lachnospiraceae</taxon>
        <taxon>Enterocloster</taxon>
    </lineage>
</organism>
<feature type="transmembrane region" description="Helical" evidence="1">
    <location>
        <begin position="431"/>
        <end position="450"/>
    </location>
</feature>
<comment type="caution">
    <text evidence="3">The sequence shown here is derived from an EMBL/GenBank/DDBJ whole genome shotgun (WGS) entry which is preliminary data.</text>
</comment>
<feature type="transmembrane region" description="Helical" evidence="1">
    <location>
        <begin position="240"/>
        <end position="259"/>
    </location>
</feature>
<feature type="transmembrane region" description="Helical" evidence="1">
    <location>
        <begin position="318"/>
        <end position="345"/>
    </location>
</feature>
<feature type="transmembrane region" description="Helical" evidence="1">
    <location>
        <begin position="365"/>
        <end position="389"/>
    </location>
</feature>
<accession>A0A0J9EQ92</accession>
<sequence>MESQGNRTYTLQELCRFLIPSVLGTVIFLLPIQWQGNMTILIGIITDLMQKLLAPVITTVVVAAIVLSAVCSTVRRFLKPAWIVESERWNSLFSCNTFYYVCRVLGAVFAVMVYFGAGFHVVVSPDTGGTMLNLLKTITVWFMAAAFLIPLLTDFGIMDYVGTMLRRVTRPVFRLPGRAAVDLLASWLGSNTVGAVLTIKQYERGYYTAREAIVIACCFSAVSLPFSLVIAAMIGVDHLFVPFYLIVTITGVLSAAVMIRIPPLCLYPEEFCPDVGKQVKEEELEGYTMHQWALKLAVEKAAKGPGLKQILVSGLDTFMGIVFQTAPIVMAFGTIACMVEAYTPVFEWLSIPFGYYLQLLGIEDAFSVAPATIIGFIDMFLPSILLAGVGSLKTRFVLGALSLVQIIYITEIGSILISSKVPVKLKDLCCIFLEKTVLALPIIILLTKMFRLF</sequence>
<feature type="transmembrane region" description="Helical" evidence="1">
    <location>
        <begin position="14"/>
        <end position="32"/>
    </location>
</feature>
<name>A0A0J9EQ92_9FIRM</name>
<keyword evidence="1" id="KW-0812">Transmembrane</keyword>
<dbReference type="Proteomes" id="UP000037392">
    <property type="component" value="Unassembled WGS sequence"/>
</dbReference>
<feature type="transmembrane region" description="Helical" evidence="1">
    <location>
        <begin position="98"/>
        <end position="118"/>
    </location>
</feature>
<dbReference type="Pfam" id="PF07670">
    <property type="entry name" value="Gate"/>
    <property type="match status" value="1"/>
</dbReference>
<keyword evidence="1" id="KW-0472">Membrane</keyword>
<dbReference type="PATRIC" id="fig|742734.4.peg.3700"/>
<gene>
    <name evidence="3" type="ORF">HMPREF9470_03451</name>
</gene>
<dbReference type="AlphaFoldDB" id="A0A0J9EQ92"/>